<dbReference type="NCBIfam" id="TIGR04344">
    <property type="entry name" value="ovoA_Nterm"/>
    <property type="match status" value="1"/>
</dbReference>
<evidence type="ECO:0000313" key="4">
    <source>
        <dbReference type="Proteomes" id="UP000198406"/>
    </source>
</evidence>
<dbReference type="EMBL" id="BDSP01000111">
    <property type="protein sequence ID" value="GAX17039.1"/>
    <property type="molecule type" value="Genomic_DNA"/>
</dbReference>
<feature type="region of interest" description="Disordered" evidence="1">
    <location>
        <begin position="317"/>
        <end position="342"/>
    </location>
</feature>
<feature type="domain" description="Sulfatase-modifying factor enzyme-like" evidence="2">
    <location>
        <begin position="365"/>
        <end position="625"/>
    </location>
</feature>
<dbReference type="InterPro" id="IPR051043">
    <property type="entry name" value="Sulfatase_Mod_Factor_Kinase"/>
</dbReference>
<comment type="caution">
    <text evidence="3">The sequence shown here is derived from an EMBL/GenBank/DDBJ whole genome shotgun (WGS) entry which is preliminary data.</text>
</comment>
<dbReference type="Gene3D" id="3.90.1580.10">
    <property type="entry name" value="paralog of FGE (formylglycine-generating enzyme)"/>
    <property type="match status" value="1"/>
</dbReference>
<dbReference type="OrthoDB" id="659at2759"/>
<dbReference type="InterPro" id="IPR027625">
    <property type="entry name" value="OvoA_Cterm"/>
</dbReference>
<dbReference type="PANTHER" id="PTHR23150:SF26">
    <property type="entry name" value="GENERIC METHYLTRANSFERASE"/>
    <property type="match status" value="1"/>
</dbReference>
<dbReference type="InterPro" id="IPR005532">
    <property type="entry name" value="SUMF_dom"/>
</dbReference>
<dbReference type="InterPro" id="IPR029063">
    <property type="entry name" value="SAM-dependent_MTases_sf"/>
</dbReference>
<evidence type="ECO:0000259" key="2">
    <source>
        <dbReference type="Pfam" id="PF03781"/>
    </source>
</evidence>
<accession>A0A1Z5JSX9</accession>
<evidence type="ECO:0000313" key="3">
    <source>
        <dbReference type="EMBL" id="GAX17039.1"/>
    </source>
</evidence>
<dbReference type="GO" id="GO:0120147">
    <property type="term" value="F:formylglycine-generating oxidase activity"/>
    <property type="evidence" value="ECO:0007669"/>
    <property type="project" value="TreeGrafter"/>
</dbReference>
<evidence type="ECO:0000256" key="1">
    <source>
        <dbReference type="SAM" id="MobiDB-lite"/>
    </source>
</evidence>
<dbReference type="NCBIfam" id="TIGR04345">
    <property type="entry name" value="ovoA_Cterm"/>
    <property type="match status" value="1"/>
</dbReference>
<name>A0A1Z5JSX9_FISSO</name>
<dbReference type="InParanoid" id="A0A1Z5JSX9"/>
<dbReference type="CDD" id="cd02440">
    <property type="entry name" value="AdoMet_MTases"/>
    <property type="match status" value="1"/>
</dbReference>
<proteinExistence type="predicted"/>
<sequence>MMLSPQAARMGTVWTTLRKIGPASRFSLPKKKLLRTDLGGRRHSLLASSTVRWQSTQTTLYDSEDDLDYRSKGLASAAALRVSTSATLADDLWKINLHRGNDNAWLTGPRKAEEWFTGLAPNECPGVDEHGIIRSLPLPTLSAVTRQSAKDYFNNSWTLYETLFAGLKGEEGFYRPPPHGLRHPQIFYYGHTACLYINKLRVAGVLSKPVNPYFESIFEVGVDEMLWDDMHKNDMLWPMVSEVHAYRKQVYQTVMEAIETHPSLDDSQGPVHVDKAHPMWALFMGFEHERIHMETSSVLFRETPYYLVQRPDHWPPLHPSATGKSTRRPPPTSKPVRGLDYPPNPMIAVDDQDLTVDLGKPAHFPSFGWDNEYGERKVDVPPFMASEYMVTNGEYWEFVADGGYRNAEYWCDDGWAWRTHRNMKWPFFWEPAGPAGSHEYSLRTIFEIIPMRWDWPVDVNYYESKAFCRWKTKKEGSPTSKPYRLLTEAEHHLIRNSDSNLAAARKDFTADKVMVTTGHDFSRGESGANLNLAYSSQNPVDHFPPSQTGHRDTTGNAWEWTEDHFNPLKGFEVHHVYDDFSTPCFDGKHSMIVGGSFMSTGDEASVFARFHFRPHFLQHSGFRLVASNYEAPAKHLYAGNFEGQAAARDATAVEDTHTLRENNENVYETNDSLHMYLGLHYPSSGKEENLSPIFPHDNSPMHGVGFPQRVARALVSLLPEKARPKRALDVGCAVGGASFELAKTFDKVDAFDFSQSFVNAAKRMQANEEIRFRVPVEAELYEEVRAVHEAGTTEQTRKRVNFFTGDACKLRDMAENGLLSKELYDGVIMSNLLCRLPDPMACLEELPSIVKKDGVVVMVTPFSWLTEFTPRSKWLGGFNDPVTKEPIYSKNVLRTVMEYNGFEKVYEEQMPLVIREHQRKYQYIVSEATGWRKTD</sequence>
<gene>
    <name evidence="3" type="ORF">FisN_5Hh423</name>
</gene>
<reference evidence="3 4" key="1">
    <citation type="journal article" date="2015" name="Plant Cell">
        <title>Oil accumulation by the oleaginous diatom Fistulifera solaris as revealed by the genome and transcriptome.</title>
        <authorList>
            <person name="Tanaka T."/>
            <person name="Maeda Y."/>
            <person name="Veluchamy A."/>
            <person name="Tanaka M."/>
            <person name="Abida H."/>
            <person name="Marechal E."/>
            <person name="Bowler C."/>
            <person name="Muto M."/>
            <person name="Sunaga Y."/>
            <person name="Tanaka M."/>
            <person name="Yoshino T."/>
            <person name="Taniguchi T."/>
            <person name="Fukuda Y."/>
            <person name="Nemoto M."/>
            <person name="Matsumoto M."/>
            <person name="Wong P.S."/>
            <person name="Aburatani S."/>
            <person name="Fujibuchi W."/>
        </authorList>
    </citation>
    <scope>NUCLEOTIDE SEQUENCE [LARGE SCALE GENOMIC DNA]</scope>
    <source>
        <strain evidence="3 4">JPCC DA0580</strain>
    </source>
</reference>
<dbReference type="Proteomes" id="UP000198406">
    <property type="component" value="Unassembled WGS sequence"/>
</dbReference>
<keyword evidence="4" id="KW-1185">Reference proteome</keyword>
<dbReference type="AlphaFoldDB" id="A0A1Z5JSX9"/>
<organism evidence="3 4">
    <name type="scientific">Fistulifera solaris</name>
    <name type="common">Oleaginous diatom</name>
    <dbReference type="NCBI Taxonomy" id="1519565"/>
    <lineage>
        <taxon>Eukaryota</taxon>
        <taxon>Sar</taxon>
        <taxon>Stramenopiles</taxon>
        <taxon>Ochrophyta</taxon>
        <taxon>Bacillariophyta</taxon>
        <taxon>Bacillariophyceae</taxon>
        <taxon>Bacillariophycidae</taxon>
        <taxon>Naviculales</taxon>
        <taxon>Naviculaceae</taxon>
        <taxon>Fistulifera</taxon>
    </lineage>
</organism>
<dbReference type="InterPro" id="IPR042095">
    <property type="entry name" value="SUMF_sf"/>
</dbReference>
<dbReference type="PANTHER" id="PTHR23150">
    <property type="entry name" value="SULFATASE MODIFYING FACTOR 1, 2"/>
    <property type="match status" value="1"/>
</dbReference>
<protein>
    <recommendedName>
        <fullName evidence="2">Sulfatase-modifying factor enzyme-like domain-containing protein</fullName>
    </recommendedName>
</protein>
<dbReference type="SUPFAM" id="SSF53335">
    <property type="entry name" value="S-adenosyl-L-methionine-dependent methyltransferases"/>
    <property type="match status" value="1"/>
</dbReference>
<dbReference type="InterPro" id="IPR027577">
    <property type="entry name" value="OvoA_Nterm"/>
</dbReference>
<dbReference type="Pfam" id="PF13489">
    <property type="entry name" value="Methyltransf_23"/>
    <property type="match status" value="1"/>
</dbReference>
<dbReference type="SUPFAM" id="SSF56436">
    <property type="entry name" value="C-type lectin-like"/>
    <property type="match status" value="1"/>
</dbReference>
<dbReference type="InterPro" id="IPR016187">
    <property type="entry name" value="CTDL_fold"/>
</dbReference>
<dbReference type="Gene3D" id="3.40.50.150">
    <property type="entry name" value="Vaccinia Virus protein VP39"/>
    <property type="match status" value="1"/>
</dbReference>
<dbReference type="Pfam" id="PF03781">
    <property type="entry name" value="FGE-sulfatase"/>
    <property type="match status" value="1"/>
</dbReference>